<protein>
    <recommendedName>
        <fullName evidence="2">Beta-ribofuranosylaminobenzene 5'-phosphate synthase</fullName>
        <shortName evidence="2">Beta-RFA-P synthase</shortName>
        <ecNumber evidence="2">2.4.2.54</ecNumber>
    </recommendedName>
</protein>
<sequence length="286" mass="31959">MLRVIGLSRIHITLFDLEGKHGRIDGGMGVGLRKPRIVLRTGDCSTASIPTLGSVSYCIEEDYEAHVGLGHTTQFNMALAKLGAEYHMRRLDAFELAKLVRRGSTSGVGVYAFEWGGFVVDGGHSIKTKKKALPSDYSDAPPPPLLIRKDFPWMIYAVIPDGKRVFGEPEKRLFENFKPEGTDELARVVLIEFIPSVVEKDLEGVLDALWKIQSLGFKKVEVSHQTQEVREVMRRMYSRGFPCGLSSFGPTVFTFISSRREGEELISTFGGWVSEPNNEGAKVEWY</sequence>
<keyword evidence="1 2" id="KW-0808">Transferase</keyword>
<comment type="pathway">
    <text evidence="2">Cofactor biosynthesis; 5,6,7,8-tetrahydromethanopterin biosynthesis.</text>
</comment>
<comment type="similarity">
    <text evidence="2">Belongs to the beta-RFA-P synthase family.</text>
</comment>
<dbReference type="PIRSF" id="PIRSF004884">
    <property type="entry name" value="Sugar_kin_arch"/>
    <property type="match status" value="1"/>
</dbReference>
<dbReference type="HOGENOM" id="CLU_061764_0_0_2"/>
<accession>H2C829</accession>
<evidence type="ECO:0000313" key="3">
    <source>
        <dbReference type="EMBL" id="EHP68305.1"/>
    </source>
</evidence>
<dbReference type="InterPro" id="IPR004422">
    <property type="entry name" value="RFAP_synthase"/>
</dbReference>
<evidence type="ECO:0000256" key="1">
    <source>
        <dbReference type="ARBA" id="ARBA00022679"/>
    </source>
</evidence>
<dbReference type="NCBIfam" id="TIGR00144">
    <property type="entry name" value="beta_RFAP_syn"/>
    <property type="match status" value="1"/>
</dbReference>
<dbReference type="RefSeq" id="WP_009074565.1">
    <property type="nucleotide sequence ID" value="NZ_JH597770.1"/>
</dbReference>
<dbReference type="GO" id="GO:0043793">
    <property type="term" value="F:beta-ribofuranosylaminobenzene 5'-phosphate synthase activity"/>
    <property type="evidence" value="ECO:0007669"/>
    <property type="project" value="UniProtKB-EC"/>
</dbReference>
<dbReference type="Proteomes" id="UP000003980">
    <property type="component" value="Unassembled WGS sequence"/>
</dbReference>
<dbReference type="GO" id="GO:0005524">
    <property type="term" value="F:ATP binding"/>
    <property type="evidence" value="ECO:0007669"/>
    <property type="project" value="UniProtKB-UniRule"/>
</dbReference>
<dbReference type="SUPFAM" id="SSF54211">
    <property type="entry name" value="Ribosomal protein S5 domain 2-like"/>
    <property type="match status" value="1"/>
</dbReference>
<dbReference type="PANTHER" id="PTHR20861:SF6">
    <property type="entry name" value="BETA-RIBOFURANOSYLPHENOL 5'-PHOSPHATE SYNTHASE"/>
    <property type="match status" value="1"/>
</dbReference>
<keyword evidence="2" id="KW-0328">Glycosyltransferase</keyword>
<evidence type="ECO:0000313" key="4">
    <source>
        <dbReference type="Proteomes" id="UP000003980"/>
    </source>
</evidence>
<dbReference type="OrthoDB" id="85156at2157"/>
<dbReference type="STRING" id="671065.MetMK1DRAFT_00027320"/>
<name>H2C829_9CREN</name>
<evidence type="ECO:0000256" key="2">
    <source>
        <dbReference type="PIRNR" id="PIRNR004884"/>
    </source>
</evidence>
<keyword evidence="4" id="KW-1185">Reference proteome</keyword>
<proteinExistence type="inferred from homology"/>
<gene>
    <name evidence="3" type="ORF">MetMK1DRAFT_00027320</name>
</gene>
<organism evidence="3 4">
    <name type="scientific">Metallosphaera yellowstonensis MK1</name>
    <dbReference type="NCBI Taxonomy" id="671065"/>
    <lineage>
        <taxon>Archaea</taxon>
        <taxon>Thermoproteota</taxon>
        <taxon>Thermoprotei</taxon>
        <taxon>Sulfolobales</taxon>
        <taxon>Sulfolobaceae</taxon>
        <taxon>Metallosphaera</taxon>
    </lineage>
</organism>
<dbReference type="EC" id="2.4.2.54" evidence="2"/>
<comment type="catalytic activity">
    <reaction evidence="2">
        <text>5-phospho-alpha-D-ribose 1-diphosphate + 4-hydroxybenzoate + H(+) = 4-(beta-D-ribofuranosyl)phenol 5'-phosphate + CO2 + diphosphate</text>
        <dbReference type="Rhea" id="RHEA:48556"/>
        <dbReference type="ChEBI" id="CHEBI:15378"/>
        <dbReference type="ChEBI" id="CHEBI:16526"/>
        <dbReference type="ChEBI" id="CHEBI:17879"/>
        <dbReference type="ChEBI" id="CHEBI:33019"/>
        <dbReference type="ChEBI" id="CHEBI:58017"/>
        <dbReference type="ChEBI" id="CHEBI:82767"/>
        <dbReference type="EC" id="2.4.2.54"/>
    </reaction>
</comment>
<comment type="subunit">
    <text evidence="2">Homodimer.</text>
</comment>
<dbReference type="EMBL" id="JH597770">
    <property type="protein sequence ID" value="EHP68305.1"/>
    <property type="molecule type" value="Genomic_DNA"/>
</dbReference>
<dbReference type="UniPathway" id="UPA00065"/>
<dbReference type="InterPro" id="IPR020568">
    <property type="entry name" value="Ribosomal_Su5_D2-typ_SF"/>
</dbReference>
<dbReference type="eggNOG" id="arCOG01026">
    <property type="taxonomic scope" value="Archaea"/>
</dbReference>
<comment type="function">
    <text evidence="2">Catalyzes the condensation of 4-aminobenzoate (pABA) with 5-phospho-alpha-D-ribose 1-diphosphate (PRPP) to produce beta-ribofuranosylaminobenzene 5'-phosphate (beta-RFA-P).</text>
</comment>
<reference evidence="3 4" key="1">
    <citation type="submission" date="2012-01" db="EMBL/GenBank/DDBJ databases">
        <title>Improved High-Quality Draft sequence of Metallosphaera yellowstonensis MK1.</title>
        <authorList>
            <consortium name="US DOE Joint Genome Institute"/>
            <person name="Lucas S."/>
            <person name="Han J."/>
            <person name="Cheng J.-F."/>
            <person name="Goodwin L."/>
            <person name="Pitluck S."/>
            <person name="Peters L."/>
            <person name="Teshima H."/>
            <person name="Detter J.C."/>
            <person name="Han C."/>
            <person name="Tapia R."/>
            <person name="Land M."/>
            <person name="Hauser L."/>
            <person name="Kyrpides N."/>
            <person name="Kozubal M."/>
            <person name="Macur R.E."/>
            <person name="Jay Z."/>
            <person name="Inskeep W."/>
            <person name="Woyke T."/>
        </authorList>
    </citation>
    <scope>NUCLEOTIDE SEQUENCE [LARGE SCALE GENOMIC DNA]</scope>
    <source>
        <strain evidence="3 4">MK1</strain>
    </source>
</reference>
<dbReference type="PANTHER" id="PTHR20861">
    <property type="entry name" value="HOMOSERINE/4-DIPHOSPHOCYTIDYL-2-C-METHYL-D-ERYTHRITOL KINASE"/>
    <property type="match status" value="1"/>
</dbReference>
<dbReference type="AlphaFoldDB" id="H2C829"/>